<proteinExistence type="predicted"/>
<accession>A0A0E9XWM7</accession>
<dbReference type="AlphaFoldDB" id="A0A0E9XWM7"/>
<feature type="compositionally biased region" description="Low complexity" evidence="1">
    <location>
        <begin position="1"/>
        <end position="19"/>
    </location>
</feature>
<dbReference type="EMBL" id="GBXM01001445">
    <property type="protein sequence ID" value="JAI07133.1"/>
    <property type="molecule type" value="Transcribed_RNA"/>
</dbReference>
<evidence type="ECO:0000256" key="1">
    <source>
        <dbReference type="SAM" id="MobiDB-lite"/>
    </source>
</evidence>
<feature type="region of interest" description="Disordered" evidence="1">
    <location>
        <begin position="1"/>
        <end position="26"/>
    </location>
</feature>
<organism evidence="2">
    <name type="scientific">Anguilla anguilla</name>
    <name type="common">European freshwater eel</name>
    <name type="synonym">Muraena anguilla</name>
    <dbReference type="NCBI Taxonomy" id="7936"/>
    <lineage>
        <taxon>Eukaryota</taxon>
        <taxon>Metazoa</taxon>
        <taxon>Chordata</taxon>
        <taxon>Craniata</taxon>
        <taxon>Vertebrata</taxon>
        <taxon>Euteleostomi</taxon>
        <taxon>Actinopterygii</taxon>
        <taxon>Neopterygii</taxon>
        <taxon>Teleostei</taxon>
        <taxon>Anguilliformes</taxon>
        <taxon>Anguillidae</taxon>
        <taxon>Anguilla</taxon>
    </lineage>
</organism>
<protein>
    <submittedName>
        <fullName evidence="2">Uncharacterized protein</fullName>
    </submittedName>
</protein>
<name>A0A0E9XWM7_ANGAN</name>
<reference evidence="2" key="1">
    <citation type="submission" date="2014-11" db="EMBL/GenBank/DDBJ databases">
        <authorList>
            <person name="Amaro Gonzalez C."/>
        </authorList>
    </citation>
    <scope>NUCLEOTIDE SEQUENCE</scope>
</reference>
<reference evidence="2" key="2">
    <citation type="journal article" date="2015" name="Fish Shellfish Immunol.">
        <title>Early steps in the European eel (Anguilla anguilla)-Vibrio vulnificus interaction in the gills: Role of the RtxA13 toxin.</title>
        <authorList>
            <person name="Callol A."/>
            <person name="Pajuelo D."/>
            <person name="Ebbesson L."/>
            <person name="Teles M."/>
            <person name="MacKenzie S."/>
            <person name="Amaro C."/>
        </authorList>
    </citation>
    <scope>NUCLEOTIDE SEQUENCE</scope>
</reference>
<sequence>MISLLSSSQSSPSSSDSSVPLPPSVQ</sequence>
<evidence type="ECO:0000313" key="2">
    <source>
        <dbReference type="EMBL" id="JAI07133.1"/>
    </source>
</evidence>